<evidence type="ECO:0000313" key="3">
    <source>
        <dbReference type="Proteomes" id="UP000317977"/>
    </source>
</evidence>
<proteinExistence type="predicted"/>
<organism evidence="2 3">
    <name type="scientific">Rubripirellula reticaptiva</name>
    <dbReference type="NCBI Taxonomy" id="2528013"/>
    <lineage>
        <taxon>Bacteria</taxon>
        <taxon>Pseudomonadati</taxon>
        <taxon>Planctomycetota</taxon>
        <taxon>Planctomycetia</taxon>
        <taxon>Pirellulales</taxon>
        <taxon>Pirellulaceae</taxon>
        <taxon>Rubripirellula</taxon>
    </lineage>
</organism>
<feature type="region of interest" description="Disordered" evidence="1">
    <location>
        <begin position="75"/>
        <end position="106"/>
    </location>
</feature>
<dbReference type="EMBL" id="SJPX01000003">
    <property type="protein sequence ID" value="TWU51593.1"/>
    <property type="molecule type" value="Genomic_DNA"/>
</dbReference>
<keyword evidence="3" id="KW-1185">Reference proteome</keyword>
<protein>
    <submittedName>
        <fullName evidence="2">Uncharacterized protein</fullName>
    </submittedName>
</protein>
<evidence type="ECO:0000313" key="2">
    <source>
        <dbReference type="EMBL" id="TWU51593.1"/>
    </source>
</evidence>
<name>A0A5C6EPA7_9BACT</name>
<reference evidence="2 3" key="1">
    <citation type="submission" date="2019-02" db="EMBL/GenBank/DDBJ databases">
        <title>Deep-cultivation of Planctomycetes and their phenomic and genomic characterization uncovers novel biology.</title>
        <authorList>
            <person name="Wiegand S."/>
            <person name="Jogler M."/>
            <person name="Boedeker C."/>
            <person name="Pinto D."/>
            <person name="Vollmers J."/>
            <person name="Rivas-Marin E."/>
            <person name="Kohn T."/>
            <person name="Peeters S.H."/>
            <person name="Heuer A."/>
            <person name="Rast P."/>
            <person name="Oberbeckmann S."/>
            <person name="Bunk B."/>
            <person name="Jeske O."/>
            <person name="Meyerdierks A."/>
            <person name="Storesund J.E."/>
            <person name="Kallscheuer N."/>
            <person name="Luecker S."/>
            <person name="Lage O.M."/>
            <person name="Pohl T."/>
            <person name="Merkel B.J."/>
            <person name="Hornburger P."/>
            <person name="Mueller R.-W."/>
            <person name="Bruemmer F."/>
            <person name="Labrenz M."/>
            <person name="Spormann A.M."/>
            <person name="Op Den Camp H."/>
            <person name="Overmann J."/>
            <person name="Amann R."/>
            <person name="Jetten M.S.M."/>
            <person name="Mascher T."/>
            <person name="Medema M.H."/>
            <person name="Devos D.P."/>
            <person name="Kaster A.-K."/>
            <person name="Ovreas L."/>
            <person name="Rohde M."/>
            <person name="Galperin M.Y."/>
            <person name="Jogler C."/>
        </authorList>
    </citation>
    <scope>NUCLEOTIDE SEQUENCE [LARGE SCALE GENOMIC DNA]</scope>
    <source>
        <strain evidence="2 3">Poly59</strain>
    </source>
</reference>
<dbReference type="AlphaFoldDB" id="A0A5C6EPA7"/>
<comment type="caution">
    <text evidence="2">The sequence shown here is derived from an EMBL/GenBank/DDBJ whole genome shotgun (WGS) entry which is preliminary data.</text>
</comment>
<gene>
    <name evidence="2" type="ORF">Poly59_31860</name>
</gene>
<feature type="compositionally biased region" description="Polar residues" evidence="1">
    <location>
        <begin position="75"/>
        <end position="93"/>
    </location>
</feature>
<evidence type="ECO:0000256" key="1">
    <source>
        <dbReference type="SAM" id="MobiDB-lite"/>
    </source>
</evidence>
<dbReference type="Proteomes" id="UP000317977">
    <property type="component" value="Unassembled WGS sequence"/>
</dbReference>
<accession>A0A5C6EPA7</accession>
<sequence>MGSLLRDAVARVNAWRVEHSKPKADGNTAAYCEARQRLPEAVVAEIARRSGQRCQATADSNWQWKGRNVKLADGTTLTMPDTTENQKAYPQQRGQKKGCGFRSCVV</sequence>